<evidence type="ECO:0000256" key="3">
    <source>
        <dbReference type="ARBA" id="ARBA00023295"/>
    </source>
</evidence>
<reference evidence="7" key="1">
    <citation type="submission" date="2022-08" db="EMBL/GenBank/DDBJ databases">
        <authorList>
            <person name="Gutierrez-Valencia J."/>
        </authorList>
    </citation>
    <scope>NUCLEOTIDE SEQUENCE</scope>
</reference>
<evidence type="ECO:0000313" key="7">
    <source>
        <dbReference type="EMBL" id="CAI0414713.1"/>
    </source>
</evidence>
<dbReference type="GO" id="GO:0000272">
    <property type="term" value="P:polysaccharide catabolic process"/>
    <property type="evidence" value="ECO:0007669"/>
    <property type="project" value="InterPro"/>
</dbReference>
<protein>
    <recommendedName>
        <fullName evidence="6">Glycoside hydrolase family 5 domain-containing protein</fullName>
    </recommendedName>
</protein>
<dbReference type="Pfam" id="PF00150">
    <property type="entry name" value="Cellulase"/>
    <property type="match status" value="1"/>
</dbReference>
<accession>A0AAV0JXW4</accession>
<dbReference type="EMBL" id="CAMGYJ010000005">
    <property type="protein sequence ID" value="CAI0414713.1"/>
    <property type="molecule type" value="Genomic_DNA"/>
</dbReference>
<evidence type="ECO:0000259" key="6">
    <source>
        <dbReference type="Pfam" id="PF00150"/>
    </source>
</evidence>
<sequence>MAKPFKPLPFLFFIIFSFLVPTSLPLPLSTNSRWIVDSATRERVKLACVNWPSHLETMLAEGLHMQPLPRIVSSVVRNGFNCVRFTFATHMFTRFANRTVAQSFDGLKLTEAKAGIAHYNPSLLGLTLVQAHQAVVDEMGAQGLMVDLDNHVSRPSWCCAAHDGNGFFGDKFFDPREWLEGLRIVAKLYRDKPQVVAMGLRNELRGPRQNAHDWYFYMKKAATEVHKSNPNVLLFIGGLKYANDLTFLKQKPLGSTFGNKLVYEAHWYPWSWEKQTVWTEKPLNHLCPWKLNYFINQTAFMNTLDRNPVPIFVGEVGTDQRGLNRSGDYFWSCFLSWAAGMDMDWGIWGLQGNYYLRDKNKTNAEETFGVLDYYWGRVKNPYLQNRLGLIKSKVQEPTSTHRTSYLMFHPQTGSCMQAAGDREIYARDCKASNISRWIHDGDGSPIRLHNRSHLCLEAAGDLQRVKFTTNCNSPRSTWTRISNSKLLLAAKDQNGGYLCLYKESRYTNSIFTRRCMCLGDRGDGEDGCLEFDSDDPEKDPTSQWFQLVQTNV</sequence>
<dbReference type="AlphaFoldDB" id="A0AAV0JXW4"/>
<dbReference type="InterPro" id="IPR001547">
    <property type="entry name" value="Glyco_hydro_5"/>
</dbReference>
<comment type="caution">
    <text evidence="7">The sequence shown here is derived from an EMBL/GenBank/DDBJ whole genome shotgun (WGS) entry which is preliminary data.</text>
</comment>
<organism evidence="7 8">
    <name type="scientific">Linum tenue</name>
    <dbReference type="NCBI Taxonomy" id="586396"/>
    <lineage>
        <taxon>Eukaryota</taxon>
        <taxon>Viridiplantae</taxon>
        <taxon>Streptophyta</taxon>
        <taxon>Embryophyta</taxon>
        <taxon>Tracheophyta</taxon>
        <taxon>Spermatophyta</taxon>
        <taxon>Magnoliopsida</taxon>
        <taxon>eudicotyledons</taxon>
        <taxon>Gunneridae</taxon>
        <taxon>Pentapetalae</taxon>
        <taxon>rosids</taxon>
        <taxon>fabids</taxon>
        <taxon>Malpighiales</taxon>
        <taxon>Linaceae</taxon>
        <taxon>Linum</taxon>
    </lineage>
</organism>
<comment type="similarity">
    <text evidence="1 4">Belongs to the glycosyl hydrolase 5 (cellulase A) family.</text>
</comment>
<keyword evidence="5" id="KW-0732">Signal</keyword>
<feature type="domain" description="Glycoside hydrolase family 5" evidence="6">
    <location>
        <begin position="72"/>
        <end position="350"/>
    </location>
</feature>
<keyword evidence="8" id="KW-1185">Reference proteome</keyword>
<feature type="chain" id="PRO_5043863584" description="Glycoside hydrolase family 5 domain-containing protein" evidence="5">
    <location>
        <begin position="26"/>
        <end position="552"/>
    </location>
</feature>
<evidence type="ECO:0000256" key="5">
    <source>
        <dbReference type="SAM" id="SignalP"/>
    </source>
</evidence>
<evidence type="ECO:0000256" key="1">
    <source>
        <dbReference type="ARBA" id="ARBA00005641"/>
    </source>
</evidence>
<feature type="signal peptide" evidence="5">
    <location>
        <begin position="1"/>
        <end position="25"/>
    </location>
</feature>
<evidence type="ECO:0000256" key="4">
    <source>
        <dbReference type="RuleBase" id="RU361153"/>
    </source>
</evidence>
<proteinExistence type="inferred from homology"/>
<dbReference type="Proteomes" id="UP001154282">
    <property type="component" value="Unassembled WGS sequence"/>
</dbReference>
<keyword evidence="3 4" id="KW-0326">Glycosidase</keyword>
<dbReference type="PANTHER" id="PTHR31263">
    <property type="entry name" value="CELLULASE FAMILY PROTEIN (AFU_ORTHOLOGUE AFUA_5G14560)"/>
    <property type="match status" value="1"/>
</dbReference>
<gene>
    <name evidence="7" type="ORF">LITE_LOCUS16392</name>
</gene>
<evidence type="ECO:0000313" key="8">
    <source>
        <dbReference type="Proteomes" id="UP001154282"/>
    </source>
</evidence>
<dbReference type="Gene3D" id="3.20.20.80">
    <property type="entry name" value="Glycosidases"/>
    <property type="match status" value="1"/>
</dbReference>
<dbReference type="PANTHER" id="PTHR31263:SF0">
    <property type="entry name" value="CELLULASE FAMILY PROTEIN (AFU_ORTHOLOGUE AFUA_5G14560)"/>
    <property type="match status" value="1"/>
</dbReference>
<dbReference type="InterPro" id="IPR017853">
    <property type="entry name" value="GH"/>
</dbReference>
<dbReference type="InterPro" id="IPR035992">
    <property type="entry name" value="Ricin_B-like_lectins"/>
</dbReference>
<dbReference type="GO" id="GO:0004553">
    <property type="term" value="F:hydrolase activity, hydrolyzing O-glycosyl compounds"/>
    <property type="evidence" value="ECO:0007669"/>
    <property type="project" value="InterPro"/>
</dbReference>
<keyword evidence="2 4" id="KW-0378">Hydrolase</keyword>
<dbReference type="SUPFAM" id="SSF51445">
    <property type="entry name" value="(Trans)glycosidases"/>
    <property type="match status" value="1"/>
</dbReference>
<dbReference type="SUPFAM" id="SSF50370">
    <property type="entry name" value="Ricin B-like lectins"/>
    <property type="match status" value="1"/>
</dbReference>
<evidence type="ECO:0000256" key="2">
    <source>
        <dbReference type="ARBA" id="ARBA00022801"/>
    </source>
</evidence>
<name>A0AAV0JXW4_9ROSI</name>
<dbReference type="Gene3D" id="2.80.10.50">
    <property type="match status" value="1"/>
</dbReference>